<dbReference type="Proteomes" id="UP000703269">
    <property type="component" value="Unassembled WGS sequence"/>
</dbReference>
<keyword evidence="7" id="KW-1185">Reference proteome</keyword>
<keyword evidence="1" id="KW-0479">Metal-binding</keyword>
<gene>
    <name evidence="6" type="ORF">PsYK624_084390</name>
</gene>
<evidence type="ECO:0000256" key="3">
    <source>
        <dbReference type="ARBA" id="ARBA00022833"/>
    </source>
</evidence>
<accession>A0A9P3GCQ7</accession>
<evidence type="ECO:0000256" key="4">
    <source>
        <dbReference type="PROSITE-ProRule" id="PRU00134"/>
    </source>
</evidence>
<dbReference type="PROSITE" id="PS01360">
    <property type="entry name" value="ZF_MYND_1"/>
    <property type="match status" value="1"/>
</dbReference>
<sequence>MPKGDPSVTTVDRCYYCNERVGKSNLKKCSKCQFVRYCSHACQKAAWPMHKHACDMATTFYQDPAEHGMAGYIDAFNKWLDCWRGTIFAQGIYALDLANHPPDRLATHVVFILVARNEPAPAERERYFKVIGAEVLSREERAVALRDLGVSQRQVDELDRDERGDYTIQVTLVAEGHTRMLWCSYRNLAKYRDIDKGMSAGLAAEWQQVFIEQVASGYPGLHNDIAAPEDE</sequence>
<evidence type="ECO:0000313" key="7">
    <source>
        <dbReference type="Proteomes" id="UP000703269"/>
    </source>
</evidence>
<dbReference type="PROSITE" id="PS50865">
    <property type="entry name" value="ZF_MYND_2"/>
    <property type="match status" value="1"/>
</dbReference>
<evidence type="ECO:0000256" key="1">
    <source>
        <dbReference type="ARBA" id="ARBA00022723"/>
    </source>
</evidence>
<organism evidence="6 7">
    <name type="scientific">Phanerochaete sordida</name>
    <dbReference type="NCBI Taxonomy" id="48140"/>
    <lineage>
        <taxon>Eukaryota</taxon>
        <taxon>Fungi</taxon>
        <taxon>Dikarya</taxon>
        <taxon>Basidiomycota</taxon>
        <taxon>Agaricomycotina</taxon>
        <taxon>Agaricomycetes</taxon>
        <taxon>Polyporales</taxon>
        <taxon>Phanerochaetaceae</taxon>
        <taxon>Phanerochaete</taxon>
    </lineage>
</organism>
<dbReference type="GO" id="GO:0008270">
    <property type="term" value="F:zinc ion binding"/>
    <property type="evidence" value="ECO:0007669"/>
    <property type="project" value="UniProtKB-KW"/>
</dbReference>
<keyword evidence="3" id="KW-0862">Zinc</keyword>
<evidence type="ECO:0000313" key="6">
    <source>
        <dbReference type="EMBL" id="GJE92285.1"/>
    </source>
</evidence>
<dbReference type="EMBL" id="BPQB01000025">
    <property type="protein sequence ID" value="GJE92285.1"/>
    <property type="molecule type" value="Genomic_DNA"/>
</dbReference>
<dbReference type="AlphaFoldDB" id="A0A9P3GCQ7"/>
<protein>
    <submittedName>
        <fullName evidence="6">Zinc finger MYND domain-containing protein</fullName>
    </submittedName>
</protein>
<evidence type="ECO:0000259" key="5">
    <source>
        <dbReference type="PROSITE" id="PS50865"/>
    </source>
</evidence>
<keyword evidence="2 4" id="KW-0863">Zinc-finger</keyword>
<dbReference type="Pfam" id="PF01753">
    <property type="entry name" value="zf-MYND"/>
    <property type="match status" value="1"/>
</dbReference>
<dbReference type="OrthoDB" id="9922773at2759"/>
<feature type="domain" description="MYND-type" evidence="5">
    <location>
        <begin position="14"/>
        <end position="54"/>
    </location>
</feature>
<dbReference type="InterPro" id="IPR002893">
    <property type="entry name" value="Znf_MYND"/>
</dbReference>
<dbReference type="Gene3D" id="6.10.140.2220">
    <property type="match status" value="1"/>
</dbReference>
<comment type="caution">
    <text evidence="6">The sequence shown here is derived from an EMBL/GenBank/DDBJ whole genome shotgun (WGS) entry which is preliminary data.</text>
</comment>
<dbReference type="SUPFAM" id="SSF144232">
    <property type="entry name" value="HIT/MYND zinc finger-like"/>
    <property type="match status" value="1"/>
</dbReference>
<name>A0A9P3GCQ7_9APHY</name>
<evidence type="ECO:0000256" key="2">
    <source>
        <dbReference type="ARBA" id="ARBA00022771"/>
    </source>
</evidence>
<proteinExistence type="predicted"/>
<reference evidence="6 7" key="1">
    <citation type="submission" date="2021-08" db="EMBL/GenBank/DDBJ databases">
        <title>Draft Genome Sequence of Phanerochaete sordida strain YK-624.</title>
        <authorList>
            <person name="Mori T."/>
            <person name="Dohra H."/>
            <person name="Suzuki T."/>
            <person name="Kawagishi H."/>
            <person name="Hirai H."/>
        </authorList>
    </citation>
    <scope>NUCLEOTIDE SEQUENCE [LARGE SCALE GENOMIC DNA]</scope>
    <source>
        <strain evidence="6 7">YK-624</strain>
    </source>
</reference>